<feature type="region of interest" description="Disordered" evidence="4">
    <location>
        <begin position="924"/>
        <end position="952"/>
    </location>
</feature>
<gene>
    <name evidence="6" type="ORF">NA57DRAFT_78368</name>
</gene>
<dbReference type="Proteomes" id="UP000799772">
    <property type="component" value="Unassembled WGS sequence"/>
</dbReference>
<dbReference type="PROSITE" id="PS50082">
    <property type="entry name" value="WD_REPEATS_2"/>
    <property type="match status" value="1"/>
</dbReference>
<dbReference type="InterPro" id="IPR036322">
    <property type="entry name" value="WD40_repeat_dom_sf"/>
</dbReference>
<dbReference type="Gene3D" id="2.130.10.10">
    <property type="entry name" value="YVTN repeat-like/Quinoprotein amine dehydrogenase"/>
    <property type="match status" value="3"/>
</dbReference>
<reference evidence="6" key="1">
    <citation type="journal article" date="2020" name="Stud. Mycol.">
        <title>101 Dothideomycetes genomes: a test case for predicting lifestyles and emergence of pathogens.</title>
        <authorList>
            <person name="Haridas S."/>
            <person name="Albert R."/>
            <person name="Binder M."/>
            <person name="Bloem J."/>
            <person name="Labutti K."/>
            <person name="Salamov A."/>
            <person name="Andreopoulos B."/>
            <person name="Baker S."/>
            <person name="Barry K."/>
            <person name="Bills G."/>
            <person name="Bluhm B."/>
            <person name="Cannon C."/>
            <person name="Castanera R."/>
            <person name="Culley D."/>
            <person name="Daum C."/>
            <person name="Ezra D."/>
            <person name="Gonzalez J."/>
            <person name="Henrissat B."/>
            <person name="Kuo A."/>
            <person name="Liang C."/>
            <person name="Lipzen A."/>
            <person name="Lutzoni F."/>
            <person name="Magnuson J."/>
            <person name="Mondo S."/>
            <person name="Nolan M."/>
            <person name="Ohm R."/>
            <person name="Pangilinan J."/>
            <person name="Park H.-J."/>
            <person name="Ramirez L."/>
            <person name="Alfaro M."/>
            <person name="Sun H."/>
            <person name="Tritt A."/>
            <person name="Yoshinaga Y."/>
            <person name="Zwiers L.-H."/>
            <person name="Turgeon B."/>
            <person name="Goodwin S."/>
            <person name="Spatafora J."/>
            <person name="Crous P."/>
            <person name="Grigoriev I."/>
        </authorList>
    </citation>
    <scope>NUCLEOTIDE SEQUENCE</scope>
    <source>
        <strain evidence="6">CBS 133067</strain>
    </source>
</reference>
<keyword evidence="7" id="KW-1185">Reference proteome</keyword>
<evidence type="ECO:0000313" key="7">
    <source>
        <dbReference type="Proteomes" id="UP000799772"/>
    </source>
</evidence>
<accession>A0A9P4M4G3</accession>
<evidence type="ECO:0000313" key="6">
    <source>
        <dbReference type="EMBL" id="KAF2096775.1"/>
    </source>
</evidence>
<comment type="caution">
    <text evidence="6">The sequence shown here is derived from an EMBL/GenBank/DDBJ whole genome shotgun (WGS) entry which is preliminary data.</text>
</comment>
<dbReference type="SUPFAM" id="SSF50978">
    <property type="entry name" value="WD40 repeat-like"/>
    <property type="match status" value="1"/>
</dbReference>
<dbReference type="AlphaFoldDB" id="A0A9P4M4G3"/>
<evidence type="ECO:0000256" key="2">
    <source>
        <dbReference type="ARBA" id="ARBA00022483"/>
    </source>
</evidence>
<keyword evidence="2" id="KW-0268">Exocytosis</keyword>
<feature type="compositionally biased region" description="Low complexity" evidence="4">
    <location>
        <begin position="936"/>
        <end position="952"/>
    </location>
</feature>
<dbReference type="FunFam" id="2.130.10.10:FF:000848">
    <property type="entry name" value="SNARE-dependent exocytosis protein (Sro7), putative"/>
    <property type="match status" value="1"/>
</dbReference>
<dbReference type="InterPro" id="IPR015943">
    <property type="entry name" value="WD40/YVTN_repeat-like_dom_sf"/>
</dbReference>
<dbReference type="Pfam" id="PF08596">
    <property type="entry name" value="Lgl_C"/>
    <property type="match status" value="1"/>
</dbReference>
<feature type="repeat" description="WD" evidence="3">
    <location>
        <begin position="230"/>
        <end position="271"/>
    </location>
</feature>
<dbReference type="EMBL" id="ML978129">
    <property type="protein sequence ID" value="KAF2096775.1"/>
    <property type="molecule type" value="Genomic_DNA"/>
</dbReference>
<name>A0A9P4M4G3_9PEZI</name>
<dbReference type="PANTHER" id="PTHR10241:SF25">
    <property type="entry name" value="TOMOSYN, ISOFORM C"/>
    <property type="match status" value="1"/>
</dbReference>
<keyword evidence="3" id="KW-0853">WD repeat</keyword>
<dbReference type="GO" id="GO:0006893">
    <property type="term" value="P:Golgi to plasma membrane transport"/>
    <property type="evidence" value="ECO:0007669"/>
    <property type="project" value="TreeGrafter"/>
</dbReference>
<dbReference type="GO" id="GO:0019905">
    <property type="term" value="F:syntaxin binding"/>
    <property type="evidence" value="ECO:0007669"/>
    <property type="project" value="TreeGrafter"/>
</dbReference>
<dbReference type="GO" id="GO:0005096">
    <property type="term" value="F:GTPase activator activity"/>
    <property type="evidence" value="ECO:0007669"/>
    <property type="project" value="TreeGrafter"/>
</dbReference>
<dbReference type="SUPFAM" id="SSF82171">
    <property type="entry name" value="DPP6 N-terminal domain-like"/>
    <property type="match status" value="1"/>
</dbReference>
<dbReference type="GO" id="GO:0005737">
    <property type="term" value="C:cytoplasm"/>
    <property type="evidence" value="ECO:0007669"/>
    <property type="project" value="TreeGrafter"/>
</dbReference>
<dbReference type="OrthoDB" id="19944at2759"/>
<evidence type="ECO:0000259" key="5">
    <source>
        <dbReference type="Pfam" id="PF08596"/>
    </source>
</evidence>
<dbReference type="GO" id="GO:0045159">
    <property type="term" value="F:myosin II binding"/>
    <property type="evidence" value="ECO:0007669"/>
    <property type="project" value="TreeGrafter"/>
</dbReference>
<dbReference type="GO" id="GO:0006887">
    <property type="term" value="P:exocytosis"/>
    <property type="evidence" value="ECO:0007669"/>
    <property type="project" value="UniProtKB-KW"/>
</dbReference>
<dbReference type="SMART" id="SM00320">
    <property type="entry name" value="WD40"/>
    <property type="match status" value="6"/>
</dbReference>
<dbReference type="PANTHER" id="PTHR10241">
    <property type="entry name" value="LETHAL 2 GIANT LARVAE PROTEIN"/>
    <property type="match status" value="1"/>
</dbReference>
<dbReference type="InterPro" id="IPR001680">
    <property type="entry name" value="WD40_rpt"/>
</dbReference>
<evidence type="ECO:0000256" key="1">
    <source>
        <dbReference type="ARBA" id="ARBA00008070"/>
    </source>
</evidence>
<protein>
    <recommendedName>
        <fullName evidence="5">Lethal giant larvae (Lgl)-like C-terminal domain-containing protein</fullName>
    </recommendedName>
</protein>
<proteinExistence type="inferred from homology"/>
<comment type="similarity">
    <text evidence="1">Belongs to the WD repeat L(2)GL family.</text>
</comment>
<evidence type="ECO:0000256" key="3">
    <source>
        <dbReference type="PROSITE-ProRule" id="PRU00221"/>
    </source>
</evidence>
<organism evidence="6 7">
    <name type="scientific">Rhizodiscina lignyota</name>
    <dbReference type="NCBI Taxonomy" id="1504668"/>
    <lineage>
        <taxon>Eukaryota</taxon>
        <taxon>Fungi</taxon>
        <taxon>Dikarya</taxon>
        <taxon>Ascomycota</taxon>
        <taxon>Pezizomycotina</taxon>
        <taxon>Dothideomycetes</taxon>
        <taxon>Pleosporomycetidae</taxon>
        <taxon>Aulographales</taxon>
        <taxon>Rhizodiscinaceae</taxon>
        <taxon>Rhizodiscina</taxon>
    </lineage>
</organism>
<feature type="domain" description="Lethal giant larvae (Lgl)-like C-terminal" evidence="5">
    <location>
        <begin position="521"/>
        <end position="917"/>
    </location>
</feature>
<dbReference type="InterPro" id="IPR013905">
    <property type="entry name" value="Lgl_C_dom"/>
</dbReference>
<dbReference type="GO" id="GO:0005886">
    <property type="term" value="C:plasma membrane"/>
    <property type="evidence" value="ECO:0007669"/>
    <property type="project" value="TreeGrafter"/>
</dbReference>
<dbReference type="Pfam" id="PF00400">
    <property type="entry name" value="WD40"/>
    <property type="match status" value="1"/>
</dbReference>
<sequence length="1011" mass="109483">MAHLLRGKQAGVQNDLSAGLTPDAFNIDDINRFGINSQISQIAYDPVQSLIALGTNDTQFGRGQIYVFGQKRVNAVLSLAHKASVKTLQFCADKILCLDSKNDFTVFSLETKRIINSFSPPGTVTSLHSDPTLDYALLGMQNGEIMAYDLDREGLAPFKIPNFWKEQDPRARILPIVALSFHPRDIGTLLIGYHDGAVIYSFKQNKPMKFFHYQLPKGAPGGDSDPAVINMARSPSLTHAVWHPTGTFILTGHDDGSLVFWDPFDGRVVMARTLTDTNIDKPSRSIPMSPLSPISTHGSFTSREPLQKIVWCANQDPDDTAILISGGTSSAVPANGLTLFELGRTPNYSTSSWQILAQHFESPKRQRMLPTPPNAEVLDFCLIPRSSPHFHGAHDPVAVVAVLSSGELITLTFPSGLPISPTNQLSVSMTFVHPFINRITMAPVERTRWLGMTETRSHGPQILKGGTPAQYPLKRFEERNIVQTAHADGTIRLWDAGHGDEIENDAVLQADLSRAVGRHDNLEVTTLSLAGATGELAAGLRSGELVVFRWGHNKNTGREPPAPSENVPRGLTNLTDRRDPALAEGLFPFTLLDEQGGPVSAAKLSDVGFVAAGFESGSLAVIDLRGPAIIFHSSISESKKADKRGSLRRSSIQSPTKREWPTALEFSVMTTDEDSYSSILLHVGTSAGTLATFKLLPEQSGRYSVQFAGSISVDDSRVIKIVPIDAASGRTAYATQAAVAGLRNGARVNGVVLAVTETGARIFKPASHKGAHKSFDNFFCHSATVTRVDDVSVTGATGSALVGLFGDGSARAYSIPALREIANARIDKILDVRRLGDAVVTGTGDVIGWTGPSEVALCNVWGSGLNLNRSKDILFNPELVIPPRPTISNIQWISGTQYVTPSDMDMLIGGPDRPPSKRMIMQARTDEQAARKAGRSHTSSSSSAAPGKSQESYWEYMTRQINERTEKLGTMGDNVERLQDNAAGWSSDVSKYVAQQKRNMVMGAVKSKMGM</sequence>
<evidence type="ECO:0000256" key="4">
    <source>
        <dbReference type="SAM" id="MobiDB-lite"/>
    </source>
</evidence>